<comment type="caution">
    <text evidence="2">The sequence shown here is derived from an EMBL/GenBank/DDBJ whole genome shotgun (WGS) entry which is preliminary data.</text>
</comment>
<dbReference type="EMBL" id="JABWRE020000001">
    <property type="protein sequence ID" value="MBV4535454.1"/>
    <property type="molecule type" value="Genomic_DNA"/>
</dbReference>
<dbReference type="RefSeq" id="WP_186557111.1">
    <property type="nucleotide sequence ID" value="NZ_JABWRE020000001.1"/>
</dbReference>
<gene>
    <name evidence="3" type="ORF">HU737_005620</name>
    <name evidence="2" type="ORF">HU737_22375</name>
</gene>
<evidence type="ECO:0000313" key="2">
    <source>
        <dbReference type="EMBL" id="MBC3443446.1"/>
    </source>
</evidence>
<evidence type="ECO:0000313" key="3">
    <source>
        <dbReference type="EMBL" id="MBV4535454.1"/>
    </source>
</evidence>
<proteinExistence type="predicted"/>
<evidence type="ECO:0000256" key="1">
    <source>
        <dbReference type="SAM" id="MobiDB-lite"/>
    </source>
</evidence>
<dbReference type="AlphaFoldDB" id="A0A923G3I3"/>
<feature type="region of interest" description="Disordered" evidence="1">
    <location>
        <begin position="53"/>
        <end position="84"/>
    </location>
</feature>
<reference evidence="2" key="1">
    <citation type="journal article" date="2020" name="Microorganisms">
        <title>Reliable Identification of Environmental Pseudomonas Isolates Using the rpoD Gene.</title>
        <authorList>
            <consortium name="The Broad Institute Genome Sequencing Platform"/>
            <person name="Girard L."/>
            <person name="Lood C."/>
            <person name="Rokni-Zadeh H."/>
            <person name="van Noort V."/>
            <person name="Lavigne R."/>
            <person name="De Mot R."/>
        </authorList>
    </citation>
    <scope>NUCLEOTIDE SEQUENCE</scope>
    <source>
        <strain evidence="2">SWRI10</strain>
    </source>
</reference>
<name>A0A923G3I3_9PSED</name>
<organism evidence="2">
    <name type="scientific">Pseudomonas urmiensis</name>
    <dbReference type="NCBI Taxonomy" id="2745493"/>
    <lineage>
        <taxon>Bacteria</taxon>
        <taxon>Pseudomonadati</taxon>
        <taxon>Pseudomonadota</taxon>
        <taxon>Gammaproteobacteria</taxon>
        <taxon>Pseudomonadales</taxon>
        <taxon>Pseudomonadaceae</taxon>
        <taxon>Pseudomonas</taxon>
    </lineage>
</organism>
<sequence length="115" mass="13391">MNSHESRWNYANWIQQAQGGEFAAGKNSRRPHSKMLPPIQHIALLKQRFTVSPRAGKSIEQQHTSKKNDKKRAMKKPGRSQQNALLTPFSRHQHHNRFFDAQLKPNFNTLIYNGF</sequence>
<dbReference type="Proteomes" id="UP000599879">
    <property type="component" value="Unassembled WGS sequence"/>
</dbReference>
<feature type="compositionally biased region" description="Basic residues" evidence="1">
    <location>
        <begin position="64"/>
        <end position="78"/>
    </location>
</feature>
<reference evidence="2" key="2">
    <citation type="submission" date="2020-07" db="EMBL/GenBank/DDBJ databases">
        <authorList>
            <person name="Lood C."/>
            <person name="Girard L."/>
        </authorList>
    </citation>
    <scope>NUCLEOTIDE SEQUENCE</scope>
    <source>
        <strain evidence="2">SWRI10</strain>
    </source>
</reference>
<reference evidence="3" key="3">
    <citation type="submission" date="2021-06" db="EMBL/GenBank/DDBJ databases">
        <title>Updating the genus Pseudomonas: Description of 43 new species and partition of the Pseudomonas putida group.</title>
        <authorList>
            <person name="Girard L."/>
            <person name="Lood C."/>
            <person name="Vandamme P."/>
            <person name="Rokni-Zadeh H."/>
            <person name="Van Noort V."/>
            <person name="Hofte M."/>
            <person name="Lavigne R."/>
            <person name="De Mot R."/>
        </authorList>
    </citation>
    <scope>NUCLEOTIDE SEQUENCE</scope>
    <source>
        <strain evidence="3">SWRI10</strain>
    </source>
</reference>
<accession>A0A923G3I3</accession>
<dbReference type="EMBL" id="JABWRE010000024">
    <property type="protein sequence ID" value="MBC3443446.1"/>
    <property type="molecule type" value="Genomic_DNA"/>
</dbReference>
<protein>
    <submittedName>
        <fullName evidence="2">Uncharacterized protein</fullName>
    </submittedName>
</protein>